<comment type="similarity">
    <text evidence="1">Belongs to the PPR family. P subfamily.</text>
</comment>
<reference evidence="6" key="1">
    <citation type="submission" date="2024-07" db="EMBL/GenBank/DDBJ databases">
        <title>Two chromosome-level genome assemblies of Korean endemic species Abeliophyllum distichum and Forsythia ovata (Oleaceae).</title>
        <authorList>
            <person name="Jang H."/>
        </authorList>
    </citation>
    <scope>NUCLEOTIDE SEQUENCE [LARGE SCALE GENOMIC DNA]</scope>
</reference>
<accession>A0ABD1PNV4</accession>
<dbReference type="PROSITE" id="PS51375">
    <property type="entry name" value="PPR"/>
    <property type="match status" value="1"/>
</dbReference>
<feature type="repeat" description="PPR" evidence="3">
    <location>
        <begin position="229"/>
        <end position="263"/>
    </location>
</feature>
<evidence type="ECO:0000256" key="3">
    <source>
        <dbReference type="PROSITE-ProRule" id="PRU00708"/>
    </source>
</evidence>
<feature type="region of interest" description="Disordered" evidence="4">
    <location>
        <begin position="14"/>
        <end position="57"/>
    </location>
</feature>
<keyword evidence="2" id="KW-0677">Repeat</keyword>
<dbReference type="AlphaFoldDB" id="A0ABD1PNV4"/>
<dbReference type="Proteomes" id="UP001604336">
    <property type="component" value="Unassembled WGS sequence"/>
</dbReference>
<evidence type="ECO:0000256" key="1">
    <source>
        <dbReference type="ARBA" id="ARBA00007626"/>
    </source>
</evidence>
<gene>
    <name evidence="5" type="ORF">Adt_41437</name>
</gene>
<name>A0ABD1PNV4_9LAMI</name>
<dbReference type="InterPro" id="IPR011990">
    <property type="entry name" value="TPR-like_helical_dom_sf"/>
</dbReference>
<evidence type="ECO:0000256" key="4">
    <source>
        <dbReference type="SAM" id="MobiDB-lite"/>
    </source>
</evidence>
<dbReference type="PANTHER" id="PTHR47447:SF17">
    <property type="entry name" value="OS12G0638900 PROTEIN"/>
    <property type="match status" value="1"/>
</dbReference>
<evidence type="ECO:0000313" key="6">
    <source>
        <dbReference type="Proteomes" id="UP001604336"/>
    </source>
</evidence>
<evidence type="ECO:0000256" key="2">
    <source>
        <dbReference type="ARBA" id="ARBA00022737"/>
    </source>
</evidence>
<dbReference type="EMBL" id="JBFOLK010000013">
    <property type="protein sequence ID" value="KAL2465586.1"/>
    <property type="molecule type" value="Genomic_DNA"/>
</dbReference>
<dbReference type="Gene3D" id="1.25.40.10">
    <property type="entry name" value="Tetratricopeptide repeat domain"/>
    <property type="match status" value="1"/>
</dbReference>
<dbReference type="InterPro" id="IPR002885">
    <property type="entry name" value="PPR_rpt"/>
</dbReference>
<keyword evidence="6" id="KW-1185">Reference proteome</keyword>
<dbReference type="PANTHER" id="PTHR47447">
    <property type="entry name" value="OS03G0856100 PROTEIN"/>
    <property type="match status" value="1"/>
</dbReference>
<dbReference type="Pfam" id="PF13812">
    <property type="entry name" value="PPR_3"/>
    <property type="match status" value="1"/>
</dbReference>
<organism evidence="5 6">
    <name type="scientific">Abeliophyllum distichum</name>
    <dbReference type="NCBI Taxonomy" id="126358"/>
    <lineage>
        <taxon>Eukaryota</taxon>
        <taxon>Viridiplantae</taxon>
        <taxon>Streptophyta</taxon>
        <taxon>Embryophyta</taxon>
        <taxon>Tracheophyta</taxon>
        <taxon>Spermatophyta</taxon>
        <taxon>Magnoliopsida</taxon>
        <taxon>eudicotyledons</taxon>
        <taxon>Gunneridae</taxon>
        <taxon>Pentapetalae</taxon>
        <taxon>asterids</taxon>
        <taxon>lamiids</taxon>
        <taxon>Lamiales</taxon>
        <taxon>Oleaceae</taxon>
        <taxon>Forsythieae</taxon>
        <taxon>Abeliophyllum</taxon>
    </lineage>
</organism>
<comment type="caution">
    <text evidence="5">The sequence shown here is derived from an EMBL/GenBank/DDBJ whole genome shotgun (WGS) entry which is preliminary data.</text>
</comment>
<protein>
    <submittedName>
        <fullName evidence="5">Pentatricopeptide repeat-containing protein</fullName>
    </submittedName>
</protein>
<proteinExistence type="inferred from homology"/>
<evidence type="ECO:0000313" key="5">
    <source>
        <dbReference type="EMBL" id="KAL2465586.1"/>
    </source>
</evidence>
<sequence>MCINCTATATTRAAMPQMAAVPPAPAADKCSSPTQRPPPSKPFFQDPHHTPTTPVPRPLTPLLHDFLYQRQTTSTSVEPQNPHSFIHRTRRRIGKHRDPNKGKLWSHHRLSPQGEFILQSLIDPQFNIEKLDEILLNLCNSCDEEMGSSKLSIETTCFDVLGIIKALGYYKKCDMALKVFEWVRNCPDSDKLVNGSAVAVIISMLGKEGQVSAAASFFHNLHNDGFGIDVYAYTSLITVFASNRRYREVVMVFKKMEEEGCKLTLISINGEGLVADCDGFPTTFRIYLYFCKD</sequence>
<dbReference type="NCBIfam" id="TIGR00756">
    <property type="entry name" value="PPR"/>
    <property type="match status" value="1"/>
</dbReference>